<dbReference type="SUPFAM" id="SSF51338">
    <property type="entry name" value="Composite domain of metallo-dependent hydrolases"/>
    <property type="match status" value="1"/>
</dbReference>
<dbReference type="AlphaFoldDB" id="A0AB39VKC3"/>
<keyword evidence="1" id="KW-0479">Metal-binding</keyword>
<dbReference type="EMBL" id="CP165628">
    <property type="protein sequence ID" value="XDU70424.1"/>
    <property type="molecule type" value="Genomic_DNA"/>
</dbReference>
<reference evidence="4" key="1">
    <citation type="submission" date="2024-07" db="EMBL/GenBank/DDBJ databases">
        <authorList>
            <person name="Biller S.J."/>
        </authorList>
    </citation>
    <scope>NUCLEOTIDE SEQUENCE</scope>
    <source>
        <strain evidence="4">WC2420</strain>
    </source>
</reference>
<dbReference type="GO" id="GO:0046872">
    <property type="term" value="F:metal ion binding"/>
    <property type="evidence" value="ECO:0007669"/>
    <property type="project" value="UniProtKB-KW"/>
</dbReference>
<dbReference type="Pfam" id="PF07969">
    <property type="entry name" value="Amidohydro_3"/>
    <property type="match status" value="1"/>
</dbReference>
<dbReference type="PANTHER" id="PTHR32027:SF9">
    <property type="entry name" value="BLL3847 PROTEIN"/>
    <property type="match status" value="1"/>
</dbReference>
<dbReference type="GO" id="GO:0019239">
    <property type="term" value="F:deaminase activity"/>
    <property type="evidence" value="ECO:0007669"/>
    <property type="project" value="UniProtKB-ARBA"/>
</dbReference>
<name>A0AB39VKC3_9GAMM</name>
<evidence type="ECO:0000256" key="2">
    <source>
        <dbReference type="ARBA" id="ARBA00022801"/>
    </source>
</evidence>
<dbReference type="GO" id="GO:0016814">
    <property type="term" value="F:hydrolase activity, acting on carbon-nitrogen (but not peptide) bonds, in cyclic amidines"/>
    <property type="evidence" value="ECO:0007669"/>
    <property type="project" value="UniProtKB-ARBA"/>
</dbReference>
<dbReference type="Gene3D" id="3.20.20.140">
    <property type="entry name" value="Metal-dependent hydrolases"/>
    <property type="match status" value="1"/>
</dbReference>
<dbReference type="RefSeq" id="WP_369787968.1">
    <property type="nucleotide sequence ID" value="NZ_CP165628.1"/>
</dbReference>
<keyword evidence="2" id="KW-0378">Hydrolase</keyword>
<dbReference type="InterPro" id="IPR052349">
    <property type="entry name" value="Metallo-hydrolase_Enzymes"/>
</dbReference>
<dbReference type="SUPFAM" id="SSF51556">
    <property type="entry name" value="Metallo-dependent hydrolases"/>
    <property type="match status" value="1"/>
</dbReference>
<protein>
    <submittedName>
        <fullName evidence="4">Amidohydrolase family protein</fullName>
    </submittedName>
</protein>
<dbReference type="InterPro" id="IPR032466">
    <property type="entry name" value="Metal_Hydrolase"/>
</dbReference>
<dbReference type="Gene3D" id="2.30.40.10">
    <property type="entry name" value="Urease, subunit C, domain 1"/>
    <property type="match status" value="1"/>
</dbReference>
<evidence type="ECO:0000259" key="3">
    <source>
        <dbReference type="Pfam" id="PF07969"/>
    </source>
</evidence>
<dbReference type="PANTHER" id="PTHR32027">
    <property type="entry name" value="CYTOSINE DEAMINASE"/>
    <property type="match status" value="1"/>
</dbReference>
<dbReference type="CDD" id="cd01293">
    <property type="entry name" value="Bact_CD"/>
    <property type="match status" value="1"/>
</dbReference>
<dbReference type="FunFam" id="3.20.20.140:FF:000019">
    <property type="entry name" value="Cytosine deaminase"/>
    <property type="match status" value="1"/>
</dbReference>
<accession>A0AB39VKC3</accession>
<evidence type="ECO:0000313" key="4">
    <source>
        <dbReference type="EMBL" id="XDU70424.1"/>
    </source>
</evidence>
<dbReference type="InterPro" id="IPR011059">
    <property type="entry name" value="Metal-dep_hydrolase_composite"/>
</dbReference>
<feature type="domain" description="Amidohydrolase 3" evidence="3">
    <location>
        <begin position="155"/>
        <end position="381"/>
    </location>
</feature>
<proteinExistence type="predicted"/>
<gene>
    <name evidence="4" type="ORF">AB3G37_12550</name>
</gene>
<sequence length="426" mass="46814">MRDNTKSLKIINVRLPSSANLPVSLMVENGFFVASLSPEGQQNVATLDLQGKLLLPGLVETHLHLDKACILSRCDLQAGTVLEAVEQTRLAKQQFSEEDIYQRGASVLDKAIVQGTTHIRTHVELDPQIKLQGFNAVKRLQRDYAWAITLEICVFPQEGMLNNPGTEALLRQALEQGATVLGGCPYTDSSPAGQIERLFEMAVEYDCCLDFHLDFDLSPKEMTLPQVIECTHRFNRHGRVTVGHVTKLSALPWEQVAVIGEQMAAAGVSITSLPSTDLFLTGREHYHNRPRGLAPLAQLDQCGVLCSLSSNNIANPFTPYGDASLVRQANLFANVSQLATEAELLRCLAWISTESARLLRLKDYGLTPGCRADFVVFDVAGPSAVVAEIAPPLMGFKAGVKTFHRPHAQIYAPRDFRGRLLTQKGF</sequence>
<evidence type="ECO:0000256" key="1">
    <source>
        <dbReference type="ARBA" id="ARBA00022723"/>
    </source>
</evidence>
<dbReference type="InterPro" id="IPR013108">
    <property type="entry name" value="Amidohydro_3"/>
</dbReference>
<organism evidence="4">
    <name type="scientific">Rouxiella sp. WC2420</name>
    <dbReference type="NCBI Taxonomy" id="3234145"/>
    <lineage>
        <taxon>Bacteria</taxon>
        <taxon>Pseudomonadati</taxon>
        <taxon>Pseudomonadota</taxon>
        <taxon>Gammaproteobacteria</taxon>
        <taxon>Enterobacterales</taxon>
        <taxon>Yersiniaceae</taxon>
        <taxon>Rouxiella</taxon>
    </lineage>
</organism>